<sequence length="463" mass="47742">MASPPGEITAEPPADPPDRAPRRLKPVLGVTAVILLTVSCITPASSLFIIVPELLATQGSGVVIALLLGVVVSIAVGACYAELGTRTPSSGGEYAMITHTVGRTLGWLTFVLTAALLVIIPPVIALGTADYLSSVADLDRATTGAVVMLLAACTAILDVRANAFVTSCFLALEVLAAGVVAYLGFAHAERPVSTLVRPEALTDGTLSPFTLGVVVSGLVVAMLVVNGFGTAAYLAEEMIEPRRDVARAVFGSIFVAATVIIVPTAAVVVGAGSLKDLGVLGFPDFVEAWAGPGVAAAVSAGIALAILNAVIVMVLQNGRVMYASGRDQAWPAPVNAALTRLHPRFGTPVVATLAVALPGAVFAYFFDIESLLGITGVMVAAVYLLLAVGALAARRTPHAGWKMPLWPLAPVVVIIALAYAVSQSAPVDLVITAGIVAAALGYEVLYLRPRRDTRFLVDAREDR</sequence>
<proteinExistence type="predicted"/>
<dbReference type="AlphaFoldDB" id="A0A117EDM2"/>
<feature type="transmembrane region" description="Helical" evidence="7">
    <location>
        <begin position="62"/>
        <end position="83"/>
    </location>
</feature>
<evidence type="ECO:0000256" key="4">
    <source>
        <dbReference type="ARBA" id="ARBA00022989"/>
    </source>
</evidence>
<reference evidence="9" key="1">
    <citation type="submission" date="2015-11" db="EMBL/GenBank/DDBJ databases">
        <authorList>
            <consortium name="Cross-ministerial Strategic Innovation Promotion Program (SIP) consortium"/>
            <person name="Tomihama T."/>
            <person name="Ikenaga M."/>
            <person name="Sakai M."/>
            <person name="Okubo T."/>
            <person name="Ikeda S."/>
        </authorList>
    </citation>
    <scope>NUCLEOTIDE SEQUENCE [LARGE SCALE GENOMIC DNA]</scope>
    <source>
        <strain evidence="9">S58</strain>
    </source>
</reference>
<dbReference type="RefSeq" id="WP_059080449.1">
    <property type="nucleotide sequence ID" value="NZ_BCMM01000012.1"/>
</dbReference>
<organism evidence="8 9">
    <name type="scientific">Streptomyces scabiei</name>
    <dbReference type="NCBI Taxonomy" id="1930"/>
    <lineage>
        <taxon>Bacteria</taxon>
        <taxon>Bacillati</taxon>
        <taxon>Actinomycetota</taxon>
        <taxon>Actinomycetes</taxon>
        <taxon>Kitasatosporales</taxon>
        <taxon>Streptomycetaceae</taxon>
        <taxon>Streptomyces</taxon>
    </lineage>
</organism>
<gene>
    <name evidence="8" type="primary">yhdG_4</name>
    <name evidence="8" type="ORF">SsS58_03060</name>
</gene>
<evidence type="ECO:0000256" key="6">
    <source>
        <dbReference type="SAM" id="MobiDB-lite"/>
    </source>
</evidence>
<feature type="transmembrane region" description="Helical" evidence="7">
    <location>
        <begin position="141"/>
        <end position="157"/>
    </location>
</feature>
<evidence type="ECO:0000256" key="5">
    <source>
        <dbReference type="ARBA" id="ARBA00023136"/>
    </source>
</evidence>
<evidence type="ECO:0000256" key="3">
    <source>
        <dbReference type="ARBA" id="ARBA00022692"/>
    </source>
</evidence>
<dbReference type="Gene3D" id="1.20.1740.10">
    <property type="entry name" value="Amino acid/polyamine transporter I"/>
    <property type="match status" value="1"/>
</dbReference>
<dbReference type="InterPro" id="IPR002293">
    <property type="entry name" value="AA/rel_permease1"/>
</dbReference>
<feature type="transmembrane region" description="Helical" evidence="7">
    <location>
        <begin position="205"/>
        <end position="228"/>
    </location>
</feature>
<evidence type="ECO:0000256" key="7">
    <source>
        <dbReference type="SAM" id="Phobius"/>
    </source>
</evidence>
<evidence type="ECO:0000256" key="1">
    <source>
        <dbReference type="ARBA" id="ARBA00004651"/>
    </source>
</evidence>
<keyword evidence="2" id="KW-1003">Cell membrane</keyword>
<feature type="transmembrane region" description="Helical" evidence="7">
    <location>
        <begin position="27"/>
        <end position="50"/>
    </location>
</feature>
<feature type="transmembrane region" description="Helical" evidence="7">
    <location>
        <begin position="164"/>
        <end position="185"/>
    </location>
</feature>
<dbReference type="Pfam" id="PF13520">
    <property type="entry name" value="AA_permease_2"/>
    <property type="match status" value="1"/>
</dbReference>
<keyword evidence="3 7" id="KW-0812">Transmembrane</keyword>
<reference evidence="9" key="3">
    <citation type="submission" date="2016-02" db="EMBL/GenBank/DDBJ databases">
        <title>Draft genome of pathogenic Streptomyces sp. in Japan.</title>
        <authorList>
            <person name="Tomihama T."/>
            <person name="Ikenaga M."/>
            <person name="Sakai M."/>
            <person name="Okubo T."/>
            <person name="Ikeda S."/>
        </authorList>
    </citation>
    <scope>NUCLEOTIDE SEQUENCE [LARGE SCALE GENOMIC DNA]</scope>
    <source>
        <strain evidence="9">S58</strain>
    </source>
</reference>
<feature type="transmembrane region" description="Helical" evidence="7">
    <location>
        <begin position="405"/>
        <end position="421"/>
    </location>
</feature>
<dbReference type="PANTHER" id="PTHR42770">
    <property type="entry name" value="AMINO ACID TRANSPORTER-RELATED"/>
    <property type="match status" value="1"/>
</dbReference>
<evidence type="ECO:0000313" key="9">
    <source>
        <dbReference type="Proteomes" id="UP000067448"/>
    </source>
</evidence>
<reference evidence="8 9" key="2">
    <citation type="journal article" date="2016" name="Genome Announc.">
        <title>Draft Genome Sequences of Streptomyces scabiei S58, Streptomyces turgidiscabies T45, and Streptomyces acidiscabies a10, the Pathogens of Potato Common Scab, Isolated in Japan.</title>
        <authorList>
            <person name="Tomihama T."/>
            <person name="Nishi Y."/>
            <person name="Sakai M."/>
            <person name="Ikenaga M."/>
            <person name="Okubo T."/>
            <person name="Ikeda S."/>
        </authorList>
    </citation>
    <scope>NUCLEOTIDE SEQUENCE [LARGE SCALE GENOMIC DNA]</scope>
    <source>
        <strain evidence="8 9">S58</strain>
    </source>
</reference>
<feature type="transmembrane region" description="Helical" evidence="7">
    <location>
        <begin position="427"/>
        <end position="447"/>
    </location>
</feature>
<feature type="transmembrane region" description="Helical" evidence="7">
    <location>
        <begin position="294"/>
        <end position="315"/>
    </location>
</feature>
<evidence type="ECO:0000256" key="2">
    <source>
        <dbReference type="ARBA" id="ARBA00022475"/>
    </source>
</evidence>
<protein>
    <submittedName>
        <fullName evidence="8">Putative amino acid permease YhdG</fullName>
    </submittedName>
</protein>
<feature type="transmembrane region" description="Helical" evidence="7">
    <location>
        <begin position="104"/>
        <end position="129"/>
    </location>
</feature>
<dbReference type="GO" id="GO:0005886">
    <property type="term" value="C:plasma membrane"/>
    <property type="evidence" value="ECO:0007669"/>
    <property type="project" value="UniProtKB-SubCell"/>
</dbReference>
<feature type="transmembrane region" description="Helical" evidence="7">
    <location>
        <begin position="372"/>
        <end position="393"/>
    </location>
</feature>
<keyword evidence="4 7" id="KW-1133">Transmembrane helix</keyword>
<dbReference type="InterPro" id="IPR050367">
    <property type="entry name" value="APC_superfamily"/>
</dbReference>
<evidence type="ECO:0000313" key="8">
    <source>
        <dbReference type="EMBL" id="GAQ62690.1"/>
    </source>
</evidence>
<dbReference type="GO" id="GO:0022857">
    <property type="term" value="F:transmembrane transporter activity"/>
    <property type="evidence" value="ECO:0007669"/>
    <property type="project" value="InterPro"/>
</dbReference>
<dbReference type="PANTHER" id="PTHR42770:SF7">
    <property type="entry name" value="MEMBRANE PROTEIN"/>
    <property type="match status" value="1"/>
</dbReference>
<comment type="subcellular location">
    <subcellularLocation>
        <location evidence="1">Cell membrane</location>
        <topology evidence="1">Multi-pass membrane protein</topology>
    </subcellularLocation>
</comment>
<name>A0A117EDM2_STRSC</name>
<feature type="transmembrane region" description="Helical" evidence="7">
    <location>
        <begin position="345"/>
        <end position="366"/>
    </location>
</feature>
<feature type="region of interest" description="Disordered" evidence="6">
    <location>
        <begin position="1"/>
        <end position="22"/>
    </location>
</feature>
<comment type="caution">
    <text evidence="8">The sequence shown here is derived from an EMBL/GenBank/DDBJ whole genome shotgun (WGS) entry which is preliminary data.</text>
</comment>
<accession>A0A117EDM2</accession>
<keyword evidence="5 7" id="KW-0472">Membrane</keyword>
<dbReference type="Proteomes" id="UP000067448">
    <property type="component" value="Unassembled WGS sequence"/>
</dbReference>
<dbReference type="PIRSF" id="PIRSF006060">
    <property type="entry name" value="AA_transporter"/>
    <property type="match status" value="1"/>
</dbReference>
<feature type="transmembrane region" description="Helical" evidence="7">
    <location>
        <begin position="249"/>
        <end position="274"/>
    </location>
</feature>
<dbReference type="EMBL" id="BCMM01000012">
    <property type="protein sequence ID" value="GAQ62690.1"/>
    <property type="molecule type" value="Genomic_DNA"/>
</dbReference>
<dbReference type="OrthoDB" id="3758043at2"/>